<dbReference type="OrthoDB" id="7907227at2"/>
<protein>
    <recommendedName>
        <fullName evidence="6">Curlin</fullName>
    </recommendedName>
</protein>
<dbReference type="AlphaFoldDB" id="A0A0J9GZT5"/>
<dbReference type="InterPro" id="IPR009742">
    <property type="entry name" value="Curlin_rpt"/>
</dbReference>
<dbReference type="Proteomes" id="UP000037178">
    <property type="component" value="Unassembled WGS sequence"/>
</dbReference>
<dbReference type="GO" id="GO:0009289">
    <property type="term" value="C:pilus"/>
    <property type="evidence" value="ECO:0007669"/>
    <property type="project" value="InterPro"/>
</dbReference>
<evidence type="ECO:0000256" key="3">
    <source>
        <dbReference type="SAM" id="SignalP"/>
    </source>
</evidence>
<comment type="similarity">
    <text evidence="1">Belongs to the CsgA/CsgB family.</text>
</comment>
<reference evidence="4 5" key="1">
    <citation type="submission" date="2015-06" db="EMBL/GenBank/DDBJ databases">
        <title>Draft genome sequence of an Alphaproteobacteria species associated to the Mediterranean sponge Oscarella lobularis.</title>
        <authorList>
            <person name="Jourda C."/>
            <person name="Santini S."/>
            <person name="Claverie J.-M."/>
        </authorList>
    </citation>
    <scope>NUCLEOTIDE SEQUENCE [LARGE SCALE GENOMIC DNA]</scope>
    <source>
        <strain evidence="4">IGS</strain>
    </source>
</reference>
<evidence type="ECO:0000256" key="1">
    <source>
        <dbReference type="ARBA" id="ARBA00009766"/>
    </source>
</evidence>
<keyword evidence="5" id="KW-1185">Reference proteome</keyword>
<keyword evidence="2 3" id="KW-0732">Signal</keyword>
<evidence type="ECO:0000313" key="5">
    <source>
        <dbReference type="Proteomes" id="UP000037178"/>
    </source>
</evidence>
<evidence type="ECO:0000256" key="2">
    <source>
        <dbReference type="ARBA" id="ARBA00022729"/>
    </source>
</evidence>
<evidence type="ECO:0008006" key="6">
    <source>
        <dbReference type="Google" id="ProtNLM"/>
    </source>
</evidence>
<dbReference type="PATRIC" id="fig|1675527.3.peg.4182"/>
<dbReference type="RefSeq" id="WP_049644552.1">
    <property type="nucleotide sequence ID" value="NZ_LFTY01000002.1"/>
</dbReference>
<dbReference type="EMBL" id="LFTY01000002">
    <property type="protein sequence ID" value="KMW59008.1"/>
    <property type="molecule type" value="Genomic_DNA"/>
</dbReference>
<proteinExistence type="inferred from homology"/>
<gene>
    <name evidence="4" type="ORF">AIOL_003989</name>
</gene>
<dbReference type="STRING" id="1675527.AIOL_003989"/>
<name>A0A0J9GZT5_9RHOB</name>
<accession>A0A0J9GZT5</accession>
<comment type="caution">
    <text evidence="4">The sequence shown here is derived from an EMBL/GenBank/DDBJ whole genome shotgun (WGS) entry which is preliminary data.</text>
</comment>
<feature type="signal peptide" evidence="3">
    <location>
        <begin position="1"/>
        <end position="26"/>
    </location>
</feature>
<organism evidence="4 5">
    <name type="scientific">Candidatus Rhodobacter oscarellae</name>
    <dbReference type="NCBI Taxonomy" id="1675527"/>
    <lineage>
        <taxon>Bacteria</taxon>
        <taxon>Pseudomonadati</taxon>
        <taxon>Pseudomonadota</taxon>
        <taxon>Alphaproteobacteria</taxon>
        <taxon>Rhodobacterales</taxon>
        <taxon>Rhodobacter group</taxon>
        <taxon>Rhodobacter</taxon>
    </lineage>
</organism>
<evidence type="ECO:0000313" key="4">
    <source>
        <dbReference type="EMBL" id="KMW59008.1"/>
    </source>
</evidence>
<dbReference type="GO" id="GO:0007155">
    <property type="term" value="P:cell adhesion"/>
    <property type="evidence" value="ECO:0007669"/>
    <property type="project" value="InterPro"/>
</dbReference>
<dbReference type="Pfam" id="PF07012">
    <property type="entry name" value="Curlin_rpt"/>
    <property type="match status" value="1"/>
</dbReference>
<sequence length="134" mass="13331">MKKTLHKTLTALTLAAATALAAPATAGGSINFVIDAKNPDEAQAIRTGLVIYQIFNDIQTDGHVSQNGIGNAAALLQGGGGNIGIIHQDGNGHDASLSQTGGGNSCGVFQFGNNASSHVSQTGGEACIVIGAGF</sequence>
<feature type="chain" id="PRO_5040367322" description="Curlin" evidence="3">
    <location>
        <begin position="27"/>
        <end position="134"/>
    </location>
</feature>